<gene>
    <name evidence="2" type="ORF">GMOD_00005925</name>
</gene>
<dbReference type="SUPFAM" id="SSF56112">
    <property type="entry name" value="Protein kinase-like (PK-like)"/>
    <property type="match status" value="1"/>
</dbReference>
<dbReference type="EMBL" id="KE747826">
    <property type="protein sequence ID" value="RMZ71378.1"/>
    <property type="molecule type" value="Genomic_DNA"/>
</dbReference>
<dbReference type="GO" id="GO:0004672">
    <property type="term" value="F:protein kinase activity"/>
    <property type="evidence" value="ECO:0007669"/>
    <property type="project" value="InterPro"/>
</dbReference>
<keyword evidence="3" id="KW-1185">Reference proteome</keyword>
<dbReference type="InterPro" id="IPR001245">
    <property type="entry name" value="Ser-Thr/Tyr_kinase_cat_dom"/>
</dbReference>
<dbReference type="AlphaFoldDB" id="A0A3M7MAB2"/>
<dbReference type="OrthoDB" id="1668230at2759"/>
<keyword evidence="2" id="KW-0418">Kinase</keyword>
<protein>
    <submittedName>
        <fullName evidence="2">Serine threonine kinase</fullName>
    </submittedName>
</protein>
<dbReference type="Gene3D" id="1.10.510.10">
    <property type="entry name" value="Transferase(Phosphotransferase) domain 1"/>
    <property type="match status" value="1"/>
</dbReference>
<organism evidence="2 3">
    <name type="scientific">Pyrenophora seminiperda CCB06</name>
    <dbReference type="NCBI Taxonomy" id="1302712"/>
    <lineage>
        <taxon>Eukaryota</taxon>
        <taxon>Fungi</taxon>
        <taxon>Dikarya</taxon>
        <taxon>Ascomycota</taxon>
        <taxon>Pezizomycotina</taxon>
        <taxon>Dothideomycetes</taxon>
        <taxon>Pleosporomycetidae</taxon>
        <taxon>Pleosporales</taxon>
        <taxon>Pleosporineae</taxon>
        <taxon>Pleosporaceae</taxon>
        <taxon>Pyrenophora</taxon>
    </lineage>
</organism>
<evidence type="ECO:0000313" key="3">
    <source>
        <dbReference type="Proteomes" id="UP000265663"/>
    </source>
</evidence>
<dbReference type="Pfam" id="PF07714">
    <property type="entry name" value="PK_Tyr_Ser-Thr"/>
    <property type="match status" value="1"/>
</dbReference>
<feature type="domain" description="Serine-threonine/tyrosine-protein kinase catalytic" evidence="1">
    <location>
        <begin position="40"/>
        <end position="118"/>
    </location>
</feature>
<evidence type="ECO:0000259" key="1">
    <source>
        <dbReference type="Pfam" id="PF07714"/>
    </source>
</evidence>
<reference evidence="2 3" key="1">
    <citation type="journal article" date="2014" name="PLoS ONE">
        <title>De novo Genome Assembly of the Fungal Plant Pathogen Pyrenophora semeniperda.</title>
        <authorList>
            <person name="Soliai M.M."/>
            <person name="Meyer S.E."/>
            <person name="Udall J.A."/>
            <person name="Elzinga D.E."/>
            <person name="Hermansen R.A."/>
            <person name="Bodily P.M."/>
            <person name="Hart A.A."/>
            <person name="Coleman C.E."/>
        </authorList>
    </citation>
    <scope>NUCLEOTIDE SEQUENCE [LARGE SCALE GENOMIC DNA]</scope>
    <source>
        <strain evidence="2 3">CCB06</strain>
        <tissue evidence="2">Mycelium</tissue>
    </source>
</reference>
<dbReference type="Proteomes" id="UP000265663">
    <property type="component" value="Unassembled WGS sequence"/>
</dbReference>
<keyword evidence="2" id="KW-0808">Transferase</keyword>
<name>A0A3M7MAB2_9PLEO</name>
<dbReference type="InterPro" id="IPR011009">
    <property type="entry name" value="Kinase-like_dom_sf"/>
</dbReference>
<evidence type="ECO:0000313" key="2">
    <source>
        <dbReference type="EMBL" id="RMZ71378.1"/>
    </source>
</evidence>
<accession>A0A3M7MAB2</accession>
<proteinExistence type="predicted"/>
<sequence length="158" mass="18105">MDDVIYVLPRYPKGVRHIITTGSCHYIGFVDETTILKYSHDEGPSPALEVEHAIFNRLGSHPRIIEFRGKHEEGLLLEYATSGSLQTYIRGDITKEEKLRLARETAEGVAYIHGKDVIICRILHAAPGQGFCRYKDRHLRSRIHHLPYYYWSSTVPAT</sequence>